<reference evidence="3" key="1">
    <citation type="journal article" date="2019" name="Int. J. Syst. Evol. Microbiol.">
        <title>The Global Catalogue of Microorganisms (GCM) 10K type strain sequencing project: providing services to taxonomists for standard genome sequencing and annotation.</title>
        <authorList>
            <consortium name="The Broad Institute Genomics Platform"/>
            <consortium name="The Broad Institute Genome Sequencing Center for Infectious Disease"/>
            <person name="Wu L."/>
            <person name="Ma J."/>
        </authorList>
    </citation>
    <scope>NUCLEOTIDE SEQUENCE [LARGE SCALE GENOMIC DNA]</scope>
    <source>
        <strain evidence="3">CGMCC 1.15480</strain>
    </source>
</reference>
<dbReference type="InterPro" id="IPR008258">
    <property type="entry name" value="Transglycosylase_SLT_dom_1"/>
</dbReference>
<gene>
    <name evidence="2" type="ORF">GCM10011512_24720</name>
</gene>
<dbReference type="Gene3D" id="1.10.530.10">
    <property type="match status" value="1"/>
</dbReference>
<dbReference type="SUPFAM" id="SSF53955">
    <property type="entry name" value="Lysozyme-like"/>
    <property type="match status" value="1"/>
</dbReference>
<dbReference type="PANTHER" id="PTHR37423">
    <property type="entry name" value="SOLUBLE LYTIC MUREIN TRANSGLYCOSYLASE-RELATED"/>
    <property type="match status" value="1"/>
</dbReference>
<dbReference type="RefSeq" id="WP_188668734.1">
    <property type="nucleotide sequence ID" value="NZ_BMJI01000018.1"/>
</dbReference>
<evidence type="ECO:0000259" key="1">
    <source>
        <dbReference type="Pfam" id="PF01464"/>
    </source>
</evidence>
<accession>A0ABQ1PGP4</accession>
<feature type="domain" description="Transglycosylase SLT" evidence="1">
    <location>
        <begin position="60"/>
        <end position="165"/>
    </location>
</feature>
<dbReference type="PANTHER" id="PTHR37423:SF2">
    <property type="entry name" value="MEMBRANE-BOUND LYTIC MUREIN TRANSGLYCOSYLASE C"/>
    <property type="match status" value="1"/>
</dbReference>
<name>A0ABQ1PGP4_9MICC</name>
<evidence type="ECO:0000313" key="3">
    <source>
        <dbReference type="Proteomes" id="UP000597761"/>
    </source>
</evidence>
<sequence length="194" mass="20223">MSQPIARARGTRTTIAVAVLAVTALVIGVAVALGSERRSSFAADVGDLDAAAVPHGWAPLVEAAAEHAGIPAPVLAAQIEVESNWRAGARSPVGAQGLSQFMPDTWTDYGRGGDPFDPAHAIAAQGRYLADLLELARSSGIDGDPVELALAGYNAGFGAVQRHDGIPPFPETERYVAQIRDRVAAYERPTAENS</sequence>
<dbReference type="Pfam" id="PF01464">
    <property type="entry name" value="SLT"/>
    <property type="match status" value="1"/>
</dbReference>
<evidence type="ECO:0000313" key="2">
    <source>
        <dbReference type="EMBL" id="GGC96747.1"/>
    </source>
</evidence>
<organism evidence="2 3">
    <name type="scientific">Tersicoccus solisilvae</name>
    <dbReference type="NCBI Taxonomy" id="1882339"/>
    <lineage>
        <taxon>Bacteria</taxon>
        <taxon>Bacillati</taxon>
        <taxon>Actinomycetota</taxon>
        <taxon>Actinomycetes</taxon>
        <taxon>Micrococcales</taxon>
        <taxon>Micrococcaceae</taxon>
        <taxon>Tersicoccus</taxon>
    </lineage>
</organism>
<dbReference type="CDD" id="cd00254">
    <property type="entry name" value="LT-like"/>
    <property type="match status" value="1"/>
</dbReference>
<dbReference type="InterPro" id="IPR023346">
    <property type="entry name" value="Lysozyme-like_dom_sf"/>
</dbReference>
<dbReference type="Proteomes" id="UP000597761">
    <property type="component" value="Unassembled WGS sequence"/>
</dbReference>
<comment type="caution">
    <text evidence="2">The sequence shown here is derived from an EMBL/GenBank/DDBJ whole genome shotgun (WGS) entry which is preliminary data.</text>
</comment>
<dbReference type="EMBL" id="BMJI01000018">
    <property type="protein sequence ID" value="GGC96747.1"/>
    <property type="molecule type" value="Genomic_DNA"/>
</dbReference>
<keyword evidence="3" id="KW-1185">Reference proteome</keyword>
<protein>
    <recommendedName>
        <fullName evidence="1">Transglycosylase SLT domain-containing protein</fullName>
    </recommendedName>
</protein>
<proteinExistence type="predicted"/>